<feature type="region of interest" description="Disordered" evidence="1">
    <location>
        <begin position="273"/>
        <end position="294"/>
    </location>
</feature>
<name>A0AAW0TF58_SCYPA</name>
<feature type="compositionally biased region" description="Polar residues" evidence="1">
    <location>
        <begin position="539"/>
        <end position="570"/>
    </location>
</feature>
<feature type="region of interest" description="Disordered" evidence="1">
    <location>
        <begin position="421"/>
        <end position="577"/>
    </location>
</feature>
<comment type="caution">
    <text evidence="2">The sequence shown here is derived from an EMBL/GenBank/DDBJ whole genome shotgun (WGS) entry which is preliminary data.</text>
</comment>
<gene>
    <name evidence="2" type="ORF">O3P69_010658</name>
</gene>
<feature type="region of interest" description="Disordered" evidence="1">
    <location>
        <begin position="1"/>
        <end position="20"/>
    </location>
</feature>
<feature type="region of interest" description="Disordered" evidence="1">
    <location>
        <begin position="1056"/>
        <end position="1111"/>
    </location>
</feature>
<feature type="compositionally biased region" description="Low complexity" evidence="1">
    <location>
        <begin position="63"/>
        <end position="77"/>
    </location>
</feature>
<proteinExistence type="predicted"/>
<feature type="compositionally biased region" description="Polar residues" evidence="1">
    <location>
        <begin position="937"/>
        <end position="955"/>
    </location>
</feature>
<feature type="region of interest" description="Disordered" evidence="1">
    <location>
        <begin position="974"/>
        <end position="998"/>
    </location>
</feature>
<evidence type="ECO:0000313" key="2">
    <source>
        <dbReference type="EMBL" id="KAK8386075.1"/>
    </source>
</evidence>
<feature type="compositionally biased region" description="Polar residues" evidence="1">
    <location>
        <begin position="707"/>
        <end position="716"/>
    </location>
</feature>
<feature type="compositionally biased region" description="Acidic residues" evidence="1">
    <location>
        <begin position="1"/>
        <end position="11"/>
    </location>
</feature>
<organism evidence="2 3">
    <name type="scientific">Scylla paramamosain</name>
    <name type="common">Mud crab</name>
    <dbReference type="NCBI Taxonomy" id="85552"/>
    <lineage>
        <taxon>Eukaryota</taxon>
        <taxon>Metazoa</taxon>
        <taxon>Ecdysozoa</taxon>
        <taxon>Arthropoda</taxon>
        <taxon>Crustacea</taxon>
        <taxon>Multicrustacea</taxon>
        <taxon>Malacostraca</taxon>
        <taxon>Eumalacostraca</taxon>
        <taxon>Eucarida</taxon>
        <taxon>Decapoda</taxon>
        <taxon>Pleocyemata</taxon>
        <taxon>Brachyura</taxon>
        <taxon>Eubrachyura</taxon>
        <taxon>Portunoidea</taxon>
        <taxon>Portunidae</taxon>
        <taxon>Portuninae</taxon>
        <taxon>Scylla</taxon>
    </lineage>
</organism>
<feature type="compositionally biased region" description="Polar residues" evidence="1">
    <location>
        <begin position="747"/>
        <end position="759"/>
    </location>
</feature>
<feature type="compositionally biased region" description="Low complexity" evidence="1">
    <location>
        <begin position="151"/>
        <end position="166"/>
    </location>
</feature>
<feature type="region of interest" description="Disordered" evidence="1">
    <location>
        <begin position="775"/>
        <end position="814"/>
    </location>
</feature>
<accession>A0AAW0TF58</accession>
<reference evidence="2 3" key="1">
    <citation type="submission" date="2023-03" db="EMBL/GenBank/DDBJ databases">
        <title>High-quality genome of Scylla paramamosain provides insights in environmental adaptation.</title>
        <authorList>
            <person name="Zhang L."/>
        </authorList>
    </citation>
    <scope>NUCLEOTIDE SEQUENCE [LARGE SCALE GENOMIC DNA]</scope>
    <source>
        <strain evidence="2">LZ_2023a</strain>
        <tissue evidence="2">Muscle</tissue>
    </source>
</reference>
<feature type="compositionally biased region" description="Basic and acidic residues" evidence="1">
    <location>
        <begin position="100"/>
        <end position="120"/>
    </location>
</feature>
<feature type="region of interest" description="Disordered" evidence="1">
    <location>
        <begin position="49"/>
        <end position="122"/>
    </location>
</feature>
<feature type="region of interest" description="Disordered" evidence="1">
    <location>
        <begin position="702"/>
        <end position="759"/>
    </location>
</feature>
<feature type="region of interest" description="Disordered" evidence="1">
    <location>
        <begin position="151"/>
        <end position="170"/>
    </location>
</feature>
<feature type="region of interest" description="Disordered" evidence="1">
    <location>
        <begin position="936"/>
        <end position="962"/>
    </location>
</feature>
<evidence type="ECO:0000313" key="3">
    <source>
        <dbReference type="Proteomes" id="UP001487740"/>
    </source>
</evidence>
<dbReference type="AlphaFoldDB" id="A0AAW0TF58"/>
<dbReference type="Proteomes" id="UP001487740">
    <property type="component" value="Unassembled WGS sequence"/>
</dbReference>
<keyword evidence="3" id="KW-1185">Reference proteome</keyword>
<feature type="region of interest" description="Disordered" evidence="1">
    <location>
        <begin position="319"/>
        <end position="344"/>
    </location>
</feature>
<sequence>MDNDSSSEDEVFFGPVTTKEKRIAARYHGRKTLILPQRNPLYRRWSTTHIPSAPTARKDDLVLTSPSNSDSTSDSLPQHCHPHESSQCQRSTDESPLLSHDVRDSDHSRISSKSVRDSLEGSHQGMSFLSLTESSCYSSIDNFADDERSISSTKLSQSSSLQSETSGGAQRHEPYLVTSHSHFPVSPKIPTTNSKENLLQCHSLIPIMPEESAQENFSSHHCEQSSVYRPAADTEKLVSLSCSASADLKTSACFNELSDDSLEISVRSLRSPRKSDDCEVSNNLRKSPPRMSETSCSSKEFNCNVSKFLSTLRETDSKDISSIPKESYSNHCESSNNERKSNCLKNEPPSFLGEPDCRVSKSCITDKEFNVTRNEYPIPREPDATVCKLPNISREPHAIGSEYLNISRETDATDSESLNFAKHAHSTGSESPNISIDLDTVVSHPPSIPTKADATGSQSPNISTETDAAGSQSPNISTETDAAGGQSPSIPTETDAAGSQSPSIPTEADATDSQSPSIPTEADATDSQSPSIPTEADATGSQSSSISTEADAAGSQSPRIPRESSTTSSDGILREPNCCSSRPECYPTYSDCSLKVLEHSSMETDCNLKEPPSNPRGPDCSLTELHISLNNPDGSPKEPVKKELDNNHMELLTSARITNDSSMDCDALATFPASPRFNDTLEEIELFLKYGMNYGEEGTSPLHGYQGYNTPPSHTSGDPECNLEPPCIPKEAFSNPSMSPNDLKKPSGNSKESHYSSSELDYKTIEPDSSLSICPVESVSSHGEPNHYSMEPLASLEKPGDGHKEPNASTSFSVSPKFIDSVEVEQIQKYRMDHEEKDTFLSHGTQERTTPTHSSCSNEFQSSLEFNQTSTNFVEVVHVKDKKSCGIALGRKELCGTPLQIEGTTLCSTSRSRTRHGSNVQSLPSLTKSAAQLGLTKPTQRVTPTSRAPLSQPHSQPAREGRITTMKTTPTLKVVKSSSNSHTPTTSRMQQSQASQIKLQLDSPTVTLTPRAPGLPPHPQRKGVVGHFAPKKTQTSILDRHDRRAVWHNSVASPLAKELRNNPPPPFITNVKSSSCSSGRWQPSTPHSCQSSIQPPHASSNNFSKGGRSQKVTAEGTLSPHMSLDGEDDQVLPVTNYKPGKSVILEKKNKENIKRPCCKTTPILEAKVIKHAGRLKVAKCQSASQTRQSGRTSLMEVSIHQAVYSD</sequence>
<feature type="compositionally biased region" description="Polar residues" evidence="1">
    <location>
        <begin position="1070"/>
        <end position="1104"/>
    </location>
</feature>
<dbReference type="EMBL" id="JARAKH010000031">
    <property type="protein sequence ID" value="KAK8386075.1"/>
    <property type="molecule type" value="Genomic_DNA"/>
</dbReference>
<evidence type="ECO:0000256" key="1">
    <source>
        <dbReference type="SAM" id="MobiDB-lite"/>
    </source>
</evidence>
<feature type="compositionally biased region" description="Polar residues" evidence="1">
    <location>
        <begin position="455"/>
        <end position="504"/>
    </location>
</feature>
<protein>
    <submittedName>
        <fullName evidence="2">Uncharacterized protein</fullName>
    </submittedName>
</protein>